<accession>A0A1S2N3N4</accession>
<protein>
    <submittedName>
        <fullName evidence="2">Uncharacterized protein</fullName>
    </submittedName>
</protein>
<dbReference type="RefSeq" id="WP_071360731.1">
    <property type="nucleotide sequence ID" value="NZ_JRYB01000001.1"/>
</dbReference>
<reference evidence="2 3" key="1">
    <citation type="submission" date="2014-10" db="EMBL/GenBank/DDBJ databases">
        <authorList>
            <person name="Seo M.-J."/>
            <person name="Seok Y.J."/>
            <person name="Cha I.-T."/>
        </authorList>
    </citation>
    <scope>NUCLEOTIDE SEQUENCE [LARGE SCALE GENOMIC DNA]</scope>
    <source>
        <strain evidence="2 3">NEU</strain>
    </source>
</reference>
<dbReference type="EMBL" id="JRYB01000001">
    <property type="protein sequence ID" value="OIJ39513.1"/>
    <property type="molecule type" value="Genomic_DNA"/>
</dbReference>
<evidence type="ECO:0000313" key="2">
    <source>
        <dbReference type="EMBL" id="OIJ39513.1"/>
    </source>
</evidence>
<keyword evidence="1" id="KW-0472">Membrane</keyword>
<feature type="transmembrane region" description="Helical" evidence="1">
    <location>
        <begin position="139"/>
        <end position="160"/>
    </location>
</feature>
<evidence type="ECO:0000256" key="1">
    <source>
        <dbReference type="SAM" id="Phobius"/>
    </source>
</evidence>
<evidence type="ECO:0000313" key="3">
    <source>
        <dbReference type="Proteomes" id="UP000180246"/>
    </source>
</evidence>
<sequence>MQPHSIAATLRATSWRDLAGWGLASLFIVSVVKALAPDAARPFLRSLGLALPLVLLAAKDIAHAPDAWQRLRSAHAAQAPWHARVTALLPPELVGMLRLDRLLWIGCFRRLRRQTAACTLPDGVALTYLERGAYGTATAVVFVSLLLELPVHVLLLNLFVEDAGKLALLHVLGAVAVLYTLAWVLGDRWHIGAGRHVMTDDALYLSVGARVEGVLPLAAVARLERVDAPLPIWRRRHGVASRDTLLVTPFDKPNCVLVLADDARIDILHWQARKRLPRYVFLYLDRPELLAARLRRRDDA</sequence>
<proteinExistence type="predicted"/>
<feature type="transmembrane region" description="Helical" evidence="1">
    <location>
        <begin position="166"/>
        <end position="186"/>
    </location>
</feature>
<dbReference type="AlphaFoldDB" id="A0A1S2N3N4"/>
<organism evidence="2 3">
    <name type="scientific">Massilia timonae</name>
    <dbReference type="NCBI Taxonomy" id="47229"/>
    <lineage>
        <taxon>Bacteria</taxon>
        <taxon>Pseudomonadati</taxon>
        <taxon>Pseudomonadota</taxon>
        <taxon>Betaproteobacteria</taxon>
        <taxon>Burkholderiales</taxon>
        <taxon>Oxalobacteraceae</taxon>
        <taxon>Telluria group</taxon>
        <taxon>Massilia</taxon>
    </lineage>
</organism>
<dbReference type="Proteomes" id="UP000180246">
    <property type="component" value="Unassembled WGS sequence"/>
</dbReference>
<keyword evidence="1" id="KW-0812">Transmembrane</keyword>
<gene>
    <name evidence="2" type="ORF">LO55_1106</name>
</gene>
<keyword evidence="1" id="KW-1133">Transmembrane helix</keyword>
<comment type="caution">
    <text evidence="2">The sequence shown here is derived from an EMBL/GenBank/DDBJ whole genome shotgun (WGS) entry which is preliminary data.</text>
</comment>
<name>A0A1S2N3N4_9BURK</name>